<dbReference type="EMBL" id="UYRU01042312">
    <property type="protein sequence ID" value="VDK74421.1"/>
    <property type="molecule type" value="Genomic_DNA"/>
</dbReference>
<gene>
    <name evidence="5" type="ORF">DILT_LOCUS2579</name>
</gene>
<keyword evidence="3" id="KW-0812">Transmembrane</keyword>
<dbReference type="InterPro" id="IPR000742">
    <property type="entry name" value="EGF"/>
</dbReference>
<keyword evidence="3" id="KW-0472">Membrane</keyword>
<sequence>MSHLLGEIYNEPVMQYGDSTDLESIFETVNAYRPLVLDPVVHNKVDVEDGHGWVHLTELRTIRVNRVPRKSCRMRAVCPCLVCFLTPLIVLLLLCLVLIKAPVVAQPDTIKMTANKHPQHTLQDTTSNASLNPQFDLPEVQSPEVHEPLSPLPQPDGSLTESSTGSQHPMITAQLPTASLLPSPSHLAENVSLEKPHQESKSTCSSDADAAVVKDNQRVFVRSLKPLEEIEVAINEITESFISTLKHDEDWLGWLLKRIRKEQKLRAGKRCFTDMCLYRIPCYLSQKFQSEFAFSKVDYADTRLLSARIRKRRSIEMIEGAGDGEEAVQEASVLSPLLTDLLPKKAATDSKLAELVSAEVQVPSNEVTYVQNESVVTEVVTTVMPSAEEEDSSSMPEKNNNGDDGFNEEVDAGSSGDLDSAYSDNSFGSPLVNCTGVYAEYCYNSISCMFVKVLEAAVCYCKPGYTGVRCDLYNLPQTLDTLSQFQDGTVDIDHLNPGDSAKLYSVLEATACRQPVLPRPVWCPAQATKSRLYRSASNESKACTDGADVELINSLKSLNTAGFISDRDPERLRPIHKDGLAFRPDMRKSSDNVKANWLSENYKPLQQQLAPRGYHQI</sequence>
<protein>
    <recommendedName>
        <fullName evidence="4">EGF-like domain-containing protein</fullName>
    </recommendedName>
</protein>
<dbReference type="Gene3D" id="2.10.25.10">
    <property type="entry name" value="Laminin"/>
    <property type="match status" value="1"/>
</dbReference>
<feature type="region of interest" description="Disordered" evidence="2">
    <location>
        <begin position="116"/>
        <end position="167"/>
    </location>
</feature>
<feature type="domain" description="EGF-like" evidence="4">
    <location>
        <begin position="430"/>
        <end position="471"/>
    </location>
</feature>
<dbReference type="AlphaFoldDB" id="A0A3P6UBG7"/>
<keyword evidence="6" id="KW-1185">Reference proteome</keyword>
<dbReference type="PROSITE" id="PS01186">
    <property type="entry name" value="EGF_2"/>
    <property type="match status" value="1"/>
</dbReference>
<evidence type="ECO:0000256" key="2">
    <source>
        <dbReference type="SAM" id="MobiDB-lite"/>
    </source>
</evidence>
<feature type="compositionally biased region" description="Polar residues" evidence="2">
    <location>
        <begin position="120"/>
        <end position="133"/>
    </location>
</feature>
<dbReference type="OrthoDB" id="6233064at2759"/>
<comment type="caution">
    <text evidence="1">Lacks conserved residue(s) required for the propagation of feature annotation.</text>
</comment>
<evidence type="ECO:0000256" key="3">
    <source>
        <dbReference type="SAM" id="Phobius"/>
    </source>
</evidence>
<dbReference type="PROSITE" id="PS00022">
    <property type="entry name" value="EGF_1"/>
    <property type="match status" value="1"/>
</dbReference>
<dbReference type="Proteomes" id="UP000281553">
    <property type="component" value="Unassembled WGS sequence"/>
</dbReference>
<keyword evidence="1" id="KW-1015">Disulfide bond</keyword>
<organism evidence="5 6">
    <name type="scientific">Dibothriocephalus latus</name>
    <name type="common">Fish tapeworm</name>
    <name type="synonym">Diphyllobothrium latum</name>
    <dbReference type="NCBI Taxonomy" id="60516"/>
    <lineage>
        <taxon>Eukaryota</taxon>
        <taxon>Metazoa</taxon>
        <taxon>Spiralia</taxon>
        <taxon>Lophotrochozoa</taxon>
        <taxon>Platyhelminthes</taxon>
        <taxon>Cestoda</taxon>
        <taxon>Eucestoda</taxon>
        <taxon>Diphyllobothriidea</taxon>
        <taxon>Diphyllobothriidae</taxon>
        <taxon>Dibothriocephalus</taxon>
    </lineage>
</organism>
<feature type="compositionally biased region" description="Polar residues" evidence="2">
    <location>
        <begin position="157"/>
        <end position="167"/>
    </location>
</feature>
<keyword evidence="1" id="KW-0245">EGF-like domain</keyword>
<reference evidence="5 6" key="1">
    <citation type="submission" date="2018-11" db="EMBL/GenBank/DDBJ databases">
        <authorList>
            <consortium name="Pathogen Informatics"/>
        </authorList>
    </citation>
    <scope>NUCLEOTIDE SEQUENCE [LARGE SCALE GENOMIC DNA]</scope>
</reference>
<keyword evidence="3" id="KW-1133">Transmembrane helix</keyword>
<feature type="region of interest" description="Disordered" evidence="2">
    <location>
        <begin position="385"/>
        <end position="418"/>
    </location>
</feature>
<accession>A0A3P6UBG7</accession>
<evidence type="ECO:0000313" key="6">
    <source>
        <dbReference type="Proteomes" id="UP000281553"/>
    </source>
</evidence>
<dbReference type="PROSITE" id="PS50026">
    <property type="entry name" value="EGF_3"/>
    <property type="match status" value="1"/>
</dbReference>
<evidence type="ECO:0000256" key="1">
    <source>
        <dbReference type="PROSITE-ProRule" id="PRU00076"/>
    </source>
</evidence>
<feature type="transmembrane region" description="Helical" evidence="3">
    <location>
        <begin position="76"/>
        <end position="99"/>
    </location>
</feature>
<feature type="disulfide bond" evidence="1">
    <location>
        <begin position="461"/>
        <end position="470"/>
    </location>
</feature>
<proteinExistence type="predicted"/>
<feature type="disulfide bond" evidence="1">
    <location>
        <begin position="442"/>
        <end position="459"/>
    </location>
</feature>
<evidence type="ECO:0000313" key="5">
    <source>
        <dbReference type="EMBL" id="VDK74421.1"/>
    </source>
</evidence>
<evidence type="ECO:0000259" key="4">
    <source>
        <dbReference type="PROSITE" id="PS50026"/>
    </source>
</evidence>
<name>A0A3P6UBG7_DIBLA</name>
<dbReference type="SUPFAM" id="SSF57196">
    <property type="entry name" value="EGF/Laminin"/>
    <property type="match status" value="1"/>
</dbReference>